<evidence type="ECO:0000313" key="2">
    <source>
        <dbReference type="EMBL" id="NYF52240.1"/>
    </source>
</evidence>
<dbReference type="InterPro" id="IPR051049">
    <property type="entry name" value="Dienelactone_hydrolase-like"/>
</dbReference>
<evidence type="ECO:0000313" key="3">
    <source>
        <dbReference type="Proteomes" id="UP000534186"/>
    </source>
</evidence>
<dbReference type="PANTHER" id="PTHR46623:SF6">
    <property type="entry name" value="ALPHA_BETA-HYDROLASES SUPERFAMILY PROTEIN"/>
    <property type="match status" value="1"/>
</dbReference>
<dbReference type="Pfam" id="PF01738">
    <property type="entry name" value="DLH"/>
    <property type="match status" value="1"/>
</dbReference>
<dbReference type="EC" id="3.1.1.45" evidence="2"/>
<name>A0A7Y9NMS6_9BACT</name>
<sequence>MSEWIKLKAKDGHELGAYVARPSGEAIGVLILVQEIFGVNAHIRSVADGYAKDGFLVVAPAIFDRFEPGVQLTYQLEDMKRAYNFYGMLKPETTLMDVAAAYQWAKQAGKKISVIGYCYGGLTSWLVATRGKDYEMQPSGCVGYYAGGIGSVANEDPSCPVMLHFGANDSHIGQDQVEAVRSAHPEVKVFLYEGAGHAFNRDVDPSSYHAASAKLARERSLEFLKTHIA</sequence>
<dbReference type="InterPro" id="IPR002925">
    <property type="entry name" value="Dienelactn_hydro"/>
</dbReference>
<dbReference type="PANTHER" id="PTHR46623">
    <property type="entry name" value="CARBOXYMETHYLENEBUTENOLIDASE-RELATED"/>
    <property type="match status" value="1"/>
</dbReference>
<feature type="domain" description="Dienelactone hydrolase" evidence="1">
    <location>
        <begin position="16"/>
        <end position="227"/>
    </location>
</feature>
<dbReference type="AlphaFoldDB" id="A0A7Y9NMS6"/>
<dbReference type="GO" id="GO:0008806">
    <property type="term" value="F:carboxymethylenebutenolidase activity"/>
    <property type="evidence" value="ECO:0007669"/>
    <property type="project" value="UniProtKB-EC"/>
</dbReference>
<dbReference type="SUPFAM" id="SSF53474">
    <property type="entry name" value="alpha/beta-Hydrolases"/>
    <property type="match status" value="1"/>
</dbReference>
<accession>A0A7Y9NMS6</accession>
<proteinExistence type="predicted"/>
<dbReference type="Gene3D" id="3.40.50.1820">
    <property type="entry name" value="alpha/beta hydrolase"/>
    <property type="match status" value="1"/>
</dbReference>
<comment type="caution">
    <text evidence="2">The sequence shown here is derived from an EMBL/GenBank/DDBJ whole genome shotgun (WGS) entry which is preliminary data.</text>
</comment>
<organism evidence="2 3">
    <name type="scientific">Tunturiibacter lichenicola</name>
    <dbReference type="NCBI Taxonomy" id="2051959"/>
    <lineage>
        <taxon>Bacteria</taxon>
        <taxon>Pseudomonadati</taxon>
        <taxon>Acidobacteriota</taxon>
        <taxon>Terriglobia</taxon>
        <taxon>Terriglobales</taxon>
        <taxon>Acidobacteriaceae</taxon>
        <taxon>Tunturiibacter</taxon>
    </lineage>
</organism>
<gene>
    <name evidence="2" type="ORF">HDF12_002639</name>
</gene>
<dbReference type="Proteomes" id="UP000534186">
    <property type="component" value="Unassembled WGS sequence"/>
</dbReference>
<protein>
    <submittedName>
        <fullName evidence="2">Carboxymethylenebutenolidase</fullName>
        <ecNumber evidence="2">3.1.1.45</ecNumber>
    </submittedName>
</protein>
<reference evidence="2 3" key="1">
    <citation type="submission" date="2020-07" db="EMBL/GenBank/DDBJ databases">
        <title>Genomic Encyclopedia of Type Strains, Phase IV (KMG-V): Genome sequencing to study the core and pangenomes of soil and plant-associated prokaryotes.</title>
        <authorList>
            <person name="Whitman W."/>
        </authorList>
    </citation>
    <scope>NUCLEOTIDE SEQUENCE [LARGE SCALE GENOMIC DNA]</scope>
    <source>
        <strain evidence="2 3">M8UP30</strain>
    </source>
</reference>
<keyword evidence="2" id="KW-0378">Hydrolase</keyword>
<dbReference type="InterPro" id="IPR029058">
    <property type="entry name" value="AB_hydrolase_fold"/>
</dbReference>
<evidence type="ECO:0000259" key="1">
    <source>
        <dbReference type="Pfam" id="PF01738"/>
    </source>
</evidence>
<dbReference type="EMBL" id="JACCCV010000002">
    <property type="protein sequence ID" value="NYF52240.1"/>
    <property type="molecule type" value="Genomic_DNA"/>
</dbReference>